<reference evidence="2" key="1">
    <citation type="submission" date="2021-01" db="EMBL/GenBank/DDBJ databases">
        <authorList>
            <person name="Corre E."/>
            <person name="Pelletier E."/>
            <person name="Niang G."/>
            <person name="Scheremetjew M."/>
            <person name="Finn R."/>
            <person name="Kale V."/>
            <person name="Holt S."/>
            <person name="Cochrane G."/>
            <person name="Meng A."/>
            <person name="Brown T."/>
            <person name="Cohen L."/>
        </authorList>
    </citation>
    <scope>NUCLEOTIDE SEQUENCE</scope>
    <source>
        <strain evidence="2">Isolate 1302-5</strain>
    </source>
</reference>
<evidence type="ECO:0000256" key="1">
    <source>
        <dbReference type="SAM" id="SignalP"/>
    </source>
</evidence>
<dbReference type="EMBL" id="HBKQ01035495">
    <property type="protein sequence ID" value="CAE2256508.1"/>
    <property type="molecule type" value="Transcribed_RNA"/>
</dbReference>
<keyword evidence="1" id="KW-0732">Signal</keyword>
<dbReference type="AlphaFoldDB" id="A0A7S4J9E2"/>
<name>A0A7S4J9E2_9STRA</name>
<accession>A0A7S4J9E2</accession>
<evidence type="ECO:0000313" key="2">
    <source>
        <dbReference type="EMBL" id="CAE2256508.1"/>
    </source>
</evidence>
<sequence>MSMAVALRAFSCGIICCSQLLHFSLLQEEHKKAVDNIIDYAARFENAEEIDRMHETGKAKVFAVDAPDGEHDLKDLEEHAAGVNKIIDEAAFLENAEVVRKHQKMQEDTRNMVASFSSAP</sequence>
<organism evidence="2">
    <name type="scientific">Odontella aurita</name>
    <dbReference type="NCBI Taxonomy" id="265563"/>
    <lineage>
        <taxon>Eukaryota</taxon>
        <taxon>Sar</taxon>
        <taxon>Stramenopiles</taxon>
        <taxon>Ochrophyta</taxon>
        <taxon>Bacillariophyta</taxon>
        <taxon>Mediophyceae</taxon>
        <taxon>Biddulphiophycidae</taxon>
        <taxon>Eupodiscales</taxon>
        <taxon>Odontellaceae</taxon>
        <taxon>Odontella</taxon>
    </lineage>
</organism>
<gene>
    <name evidence="2" type="ORF">OAUR00152_LOCUS24382</name>
</gene>
<proteinExistence type="predicted"/>
<protein>
    <submittedName>
        <fullName evidence="2">Uncharacterized protein</fullName>
    </submittedName>
</protein>
<feature type="signal peptide" evidence="1">
    <location>
        <begin position="1"/>
        <end position="17"/>
    </location>
</feature>
<feature type="chain" id="PRO_5031204438" evidence="1">
    <location>
        <begin position="18"/>
        <end position="120"/>
    </location>
</feature>